<dbReference type="EMBL" id="OZ020114">
    <property type="protein sequence ID" value="CAK9266992.1"/>
    <property type="molecule type" value="Genomic_DNA"/>
</dbReference>
<dbReference type="PANTHER" id="PTHR31482:SF18">
    <property type="entry name" value="ESTS AU081301(E20138)"/>
    <property type="match status" value="1"/>
</dbReference>
<dbReference type="PANTHER" id="PTHR31482">
    <property type="entry name" value="ESTS AU081301(E20138)"/>
    <property type="match status" value="1"/>
</dbReference>
<accession>A0ABP0WJD8</accession>
<evidence type="ECO:0000313" key="2">
    <source>
        <dbReference type="Proteomes" id="UP001497444"/>
    </source>
</evidence>
<gene>
    <name evidence="1" type="ORF">CSSPJE1EN1_LOCUS12470</name>
</gene>
<dbReference type="Proteomes" id="UP001497444">
    <property type="component" value="Chromosome 19"/>
</dbReference>
<sequence length="115" mass="13392">MLSCYDAELSYDHHSDSFCARYPPHGPQTIVVEEGVRWERLRSPPLDTPAHDLYLSDCHDKLQPGDHVEVQWHRNKDFPYGWWYGVVGHSETCSWESHHCFCHLNGLSSLLMALR</sequence>
<proteinExistence type="predicted"/>
<organism evidence="1 2">
    <name type="scientific">Sphagnum jensenii</name>
    <dbReference type="NCBI Taxonomy" id="128206"/>
    <lineage>
        <taxon>Eukaryota</taxon>
        <taxon>Viridiplantae</taxon>
        <taxon>Streptophyta</taxon>
        <taxon>Embryophyta</taxon>
        <taxon>Bryophyta</taxon>
        <taxon>Sphagnophytina</taxon>
        <taxon>Sphagnopsida</taxon>
        <taxon>Sphagnales</taxon>
        <taxon>Sphagnaceae</taxon>
        <taxon>Sphagnum</taxon>
    </lineage>
</organism>
<evidence type="ECO:0000313" key="1">
    <source>
        <dbReference type="EMBL" id="CAK9266992.1"/>
    </source>
</evidence>
<reference evidence="1" key="1">
    <citation type="submission" date="2024-02" db="EMBL/GenBank/DDBJ databases">
        <authorList>
            <consortium name="ELIXIR-Norway"/>
            <consortium name="Elixir Norway"/>
        </authorList>
    </citation>
    <scope>NUCLEOTIDE SEQUENCE</scope>
</reference>
<protein>
    <submittedName>
        <fullName evidence="1">Uncharacterized protein</fullName>
    </submittedName>
</protein>
<name>A0ABP0WJD8_9BRYO</name>
<keyword evidence="2" id="KW-1185">Reference proteome</keyword>